<keyword evidence="1" id="KW-0812">Transmembrane</keyword>
<keyword evidence="3" id="KW-1185">Reference proteome</keyword>
<evidence type="ECO:0000313" key="2">
    <source>
        <dbReference type="EMBL" id="KAH7368595.1"/>
    </source>
</evidence>
<keyword evidence="1" id="KW-0472">Membrane</keyword>
<dbReference type="OrthoDB" id="3692311at2759"/>
<sequence length="395" mass="43239">MRKTFHAQHDGIGTAPKTPSNSRLKLFYLKARGQGLHHGFADTHDYMAIGGSSHDHARALSQHKILSILADIAVVLVPAALVGFIIFVWRLDGAEHVKGGLDPWHNAIIVLERGAEIGLLETLMGSRTVGSAVVTLAQMGRLNLGVLGLLALWAISPLGGQAFLRILSVEPRIESEPAEVSYFDTNAVAKINYKFFTDDSFPTHQSLMTTIYRALIIGPGSSKEAPMDLWGNVKTPFLQEVGGSDEEWVAVRKDGVEGISGIPYASLLGVPLGLPPSSSFASGNVSFLLESSYVDLQCSILEIFATVPTYELESFEEPAPKLFDITNGPWWMPCLPNGMVTTVPRCRDENALWAIALDRFIDRLWAPAFERVLYSPAQLTNEDGIEAGKTRLWRE</sequence>
<dbReference type="Proteomes" id="UP000813385">
    <property type="component" value="Unassembled WGS sequence"/>
</dbReference>
<dbReference type="AlphaFoldDB" id="A0A8K0X6R1"/>
<reference evidence="2" key="1">
    <citation type="journal article" date="2021" name="Nat. Commun.">
        <title>Genetic determinants of endophytism in the Arabidopsis root mycobiome.</title>
        <authorList>
            <person name="Mesny F."/>
            <person name="Miyauchi S."/>
            <person name="Thiergart T."/>
            <person name="Pickel B."/>
            <person name="Atanasova L."/>
            <person name="Karlsson M."/>
            <person name="Huettel B."/>
            <person name="Barry K.W."/>
            <person name="Haridas S."/>
            <person name="Chen C."/>
            <person name="Bauer D."/>
            <person name="Andreopoulos W."/>
            <person name="Pangilinan J."/>
            <person name="LaButti K."/>
            <person name="Riley R."/>
            <person name="Lipzen A."/>
            <person name="Clum A."/>
            <person name="Drula E."/>
            <person name="Henrissat B."/>
            <person name="Kohler A."/>
            <person name="Grigoriev I.V."/>
            <person name="Martin F.M."/>
            <person name="Hacquard S."/>
        </authorList>
    </citation>
    <scope>NUCLEOTIDE SEQUENCE</scope>
    <source>
        <strain evidence="2">MPI-CAGE-AT-0016</strain>
    </source>
</reference>
<evidence type="ECO:0000256" key="1">
    <source>
        <dbReference type="SAM" id="Phobius"/>
    </source>
</evidence>
<feature type="transmembrane region" description="Helical" evidence="1">
    <location>
        <begin position="68"/>
        <end position="89"/>
    </location>
</feature>
<evidence type="ECO:0000313" key="3">
    <source>
        <dbReference type="Proteomes" id="UP000813385"/>
    </source>
</evidence>
<comment type="caution">
    <text evidence="2">The sequence shown here is derived from an EMBL/GenBank/DDBJ whole genome shotgun (WGS) entry which is preliminary data.</text>
</comment>
<accession>A0A8K0X6R1</accession>
<protein>
    <submittedName>
        <fullName evidence="2">Uncharacterized protein</fullName>
    </submittedName>
</protein>
<keyword evidence="1" id="KW-1133">Transmembrane helix</keyword>
<proteinExistence type="predicted"/>
<organism evidence="2 3">
    <name type="scientific">Plectosphaerella cucumerina</name>
    <dbReference type="NCBI Taxonomy" id="40658"/>
    <lineage>
        <taxon>Eukaryota</taxon>
        <taxon>Fungi</taxon>
        <taxon>Dikarya</taxon>
        <taxon>Ascomycota</taxon>
        <taxon>Pezizomycotina</taxon>
        <taxon>Sordariomycetes</taxon>
        <taxon>Hypocreomycetidae</taxon>
        <taxon>Glomerellales</taxon>
        <taxon>Plectosphaerellaceae</taxon>
        <taxon>Plectosphaerella</taxon>
    </lineage>
</organism>
<dbReference type="EMBL" id="JAGPXD010000002">
    <property type="protein sequence ID" value="KAH7368595.1"/>
    <property type="molecule type" value="Genomic_DNA"/>
</dbReference>
<name>A0A8K0X6R1_9PEZI</name>
<gene>
    <name evidence="2" type="ORF">B0T11DRAFT_316724</name>
</gene>